<dbReference type="Proteomes" id="UP000318590">
    <property type="component" value="Unassembled WGS sequence"/>
</dbReference>
<sequence>MQVQSMSPDRDSGKSSDYGHPWRHLPVLSFGCDCGDLGDGVTFVVASDLQIRRVWQLMRPNNGSSARSVTGQSQMAG</sequence>
<protein>
    <submittedName>
        <fullName evidence="1">Uncharacterized protein</fullName>
    </submittedName>
</protein>
<accession>A0A547QA69</accession>
<reference evidence="1 2" key="1">
    <citation type="submission" date="2019-06" db="EMBL/GenBank/DDBJ databases">
        <title>Paenimaribius caenipelagi gen. nov., sp. nov., isolated from a tidal flat.</title>
        <authorList>
            <person name="Yoon J.-H."/>
        </authorList>
    </citation>
    <scope>NUCLEOTIDE SEQUENCE [LARGE SCALE GENOMIC DNA]</scope>
    <source>
        <strain evidence="1 2">JBTF-M29</strain>
    </source>
</reference>
<dbReference type="AlphaFoldDB" id="A0A547QA69"/>
<organism evidence="1 2">
    <name type="scientific">Palleronia caenipelagi</name>
    <dbReference type="NCBI Taxonomy" id="2489174"/>
    <lineage>
        <taxon>Bacteria</taxon>
        <taxon>Pseudomonadati</taxon>
        <taxon>Pseudomonadota</taxon>
        <taxon>Alphaproteobacteria</taxon>
        <taxon>Rhodobacterales</taxon>
        <taxon>Roseobacteraceae</taxon>
        <taxon>Palleronia</taxon>
    </lineage>
</organism>
<keyword evidence="2" id="KW-1185">Reference proteome</keyword>
<comment type="caution">
    <text evidence="1">The sequence shown here is derived from an EMBL/GenBank/DDBJ whole genome shotgun (WGS) entry which is preliminary data.</text>
</comment>
<name>A0A547QA69_9RHOB</name>
<evidence type="ECO:0000313" key="1">
    <source>
        <dbReference type="EMBL" id="TRD23297.1"/>
    </source>
</evidence>
<evidence type="ECO:0000313" key="2">
    <source>
        <dbReference type="Proteomes" id="UP000318590"/>
    </source>
</evidence>
<gene>
    <name evidence="1" type="ORF">FEV53_01695</name>
</gene>
<dbReference type="EMBL" id="VFSV01000002">
    <property type="protein sequence ID" value="TRD23297.1"/>
    <property type="molecule type" value="Genomic_DNA"/>
</dbReference>
<proteinExistence type="predicted"/>